<dbReference type="InterPro" id="IPR001761">
    <property type="entry name" value="Peripla_BP/Lac1_sug-bd_dom"/>
</dbReference>
<gene>
    <name evidence="6" type="ORF">BM613_10300</name>
</gene>
<keyword evidence="7" id="KW-1185">Reference proteome</keyword>
<keyword evidence="3" id="KW-0804">Transcription</keyword>
<dbReference type="AlphaFoldDB" id="A0A2U3D779"/>
<dbReference type="PROSITE" id="PS00356">
    <property type="entry name" value="HTH_LACI_1"/>
    <property type="match status" value="1"/>
</dbReference>
<feature type="domain" description="HTH cro/C1-type" evidence="5">
    <location>
        <begin position="3"/>
        <end position="50"/>
    </location>
</feature>
<evidence type="ECO:0000256" key="1">
    <source>
        <dbReference type="ARBA" id="ARBA00023015"/>
    </source>
</evidence>
<dbReference type="SUPFAM" id="SSF53822">
    <property type="entry name" value="Periplasmic binding protein-like I"/>
    <property type="match status" value="1"/>
</dbReference>
<dbReference type="SUPFAM" id="SSF47413">
    <property type="entry name" value="lambda repressor-like DNA-binding domains"/>
    <property type="match status" value="1"/>
</dbReference>
<dbReference type="SMART" id="SM00354">
    <property type="entry name" value="HTH_LACI"/>
    <property type="match status" value="1"/>
</dbReference>
<dbReference type="InterPro" id="IPR001387">
    <property type="entry name" value="Cro/C1-type_HTH"/>
</dbReference>
<dbReference type="PANTHER" id="PTHR30146:SF109">
    <property type="entry name" value="HTH-TYPE TRANSCRIPTIONAL REGULATOR GALS"/>
    <property type="match status" value="1"/>
</dbReference>
<evidence type="ECO:0000313" key="7">
    <source>
        <dbReference type="Proteomes" id="UP000245380"/>
    </source>
</evidence>
<dbReference type="PROSITE" id="PS50932">
    <property type="entry name" value="HTH_LACI_2"/>
    <property type="match status" value="1"/>
</dbReference>
<dbReference type="InterPro" id="IPR010982">
    <property type="entry name" value="Lambda_DNA-bd_dom_sf"/>
</dbReference>
<dbReference type="Pfam" id="PF00532">
    <property type="entry name" value="Peripla_BP_1"/>
    <property type="match status" value="1"/>
</dbReference>
<dbReference type="Gene3D" id="3.40.50.2300">
    <property type="match status" value="2"/>
</dbReference>
<organism evidence="6 7">
    <name type="scientific">Sulfoacidibacillus thermotolerans</name>
    <name type="common">Acidibacillus sulfuroxidans</name>
    <dbReference type="NCBI Taxonomy" id="1765684"/>
    <lineage>
        <taxon>Bacteria</taxon>
        <taxon>Bacillati</taxon>
        <taxon>Bacillota</taxon>
        <taxon>Bacilli</taxon>
        <taxon>Bacillales</taxon>
        <taxon>Alicyclobacillaceae</taxon>
        <taxon>Sulfoacidibacillus</taxon>
    </lineage>
</organism>
<dbReference type="GO" id="GO:0000976">
    <property type="term" value="F:transcription cis-regulatory region binding"/>
    <property type="evidence" value="ECO:0007669"/>
    <property type="project" value="TreeGrafter"/>
</dbReference>
<dbReference type="Gene3D" id="1.10.260.40">
    <property type="entry name" value="lambda repressor-like DNA-binding domains"/>
    <property type="match status" value="1"/>
</dbReference>
<dbReference type="CDD" id="cd06267">
    <property type="entry name" value="PBP1_LacI_sugar_binding-like"/>
    <property type="match status" value="1"/>
</dbReference>
<dbReference type="PRINTS" id="PR00036">
    <property type="entry name" value="HTHLACI"/>
</dbReference>
<dbReference type="PANTHER" id="PTHR30146">
    <property type="entry name" value="LACI-RELATED TRANSCRIPTIONAL REPRESSOR"/>
    <property type="match status" value="1"/>
</dbReference>
<protein>
    <submittedName>
        <fullName evidence="6">LacI family transcriptional regulator</fullName>
    </submittedName>
</protein>
<keyword evidence="2" id="KW-0238">DNA-binding</keyword>
<dbReference type="OrthoDB" id="9796186at2"/>
<accession>A0A2U3D779</accession>
<evidence type="ECO:0000256" key="3">
    <source>
        <dbReference type="ARBA" id="ARBA00023163"/>
    </source>
</evidence>
<comment type="caution">
    <text evidence="6">The sequence shown here is derived from an EMBL/GenBank/DDBJ whole genome shotgun (WGS) entry which is preliminary data.</text>
</comment>
<proteinExistence type="predicted"/>
<sequence length="323" mass="35581">MPTIKDVARLAGVSVSTVSRVLNETGYVSADSRQRVLKVMEELHFTPNNVARGLVSRKTSSIGLLIPDVSNPFFSDVARGIEDAASALGLSVILCNSDWKIEREQSYIDILKGKWVEGIVVVGARSPEQRLQSVLSDLPFVLVDQKTSQQVNCVWIDNEKGGYIATKHLIERGCKRLIHVRGPINSPSATLRHQGFLRAIQEFGATGKIIQGNFRFESGYRCLEQILDDGLPDGIFAGNDMMALGIIQAAQTMGLKIPQDFLLIGFDDISFSSYISPTLTTIRQPGYLMGTAGVELLHQQIIYGQGNPQSREYQLELVVRNST</sequence>
<dbReference type="Proteomes" id="UP000245380">
    <property type="component" value="Unassembled WGS sequence"/>
</dbReference>
<evidence type="ECO:0000259" key="5">
    <source>
        <dbReference type="PROSITE" id="PS50943"/>
    </source>
</evidence>
<evidence type="ECO:0000259" key="4">
    <source>
        <dbReference type="PROSITE" id="PS50932"/>
    </source>
</evidence>
<feature type="domain" description="HTH lacI-type" evidence="4">
    <location>
        <begin position="2"/>
        <end position="56"/>
    </location>
</feature>
<dbReference type="RefSeq" id="WP_109431107.1">
    <property type="nucleotide sequence ID" value="NZ_MPDK01000018.1"/>
</dbReference>
<dbReference type="PROSITE" id="PS50943">
    <property type="entry name" value="HTH_CROC1"/>
    <property type="match status" value="1"/>
</dbReference>
<evidence type="ECO:0000313" key="6">
    <source>
        <dbReference type="EMBL" id="PWI57136.1"/>
    </source>
</evidence>
<dbReference type="EMBL" id="MPDK01000018">
    <property type="protein sequence ID" value="PWI57136.1"/>
    <property type="molecule type" value="Genomic_DNA"/>
</dbReference>
<name>A0A2U3D779_SULT2</name>
<dbReference type="InterPro" id="IPR000843">
    <property type="entry name" value="HTH_LacI"/>
</dbReference>
<reference evidence="6 7" key="1">
    <citation type="submission" date="2016-11" db="EMBL/GenBank/DDBJ databases">
        <title>Comparative genomics of Acidibacillus ferroxidans species.</title>
        <authorList>
            <person name="Oliveira G."/>
            <person name="Nunes G."/>
            <person name="Oliveira R."/>
            <person name="Araujo F."/>
            <person name="Salim A."/>
            <person name="Scholte L."/>
            <person name="Morais D."/>
            <person name="Nancucheo I."/>
            <person name="Johnson D.B."/>
            <person name="Grail B."/>
            <person name="Bittencourt J."/>
            <person name="Valadares R."/>
        </authorList>
    </citation>
    <scope>NUCLEOTIDE SEQUENCE [LARGE SCALE GENOMIC DNA]</scope>
    <source>
        <strain evidence="6 7">Y002</strain>
    </source>
</reference>
<dbReference type="GO" id="GO:0003700">
    <property type="term" value="F:DNA-binding transcription factor activity"/>
    <property type="evidence" value="ECO:0007669"/>
    <property type="project" value="TreeGrafter"/>
</dbReference>
<dbReference type="Pfam" id="PF00356">
    <property type="entry name" value="LacI"/>
    <property type="match status" value="1"/>
</dbReference>
<dbReference type="CDD" id="cd01392">
    <property type="entry name" value="HTH_LacI"/>
    <property type="match status" value="1"/>
</dbReference>
<keyword evidence="1" id="KW-0805">Transcription regulation</keyword>
<evidence type="ECO:0000256" key="2">
    <source>
        <dbReference type="ARBA" id="ARBA00023125"/>
    </source>
</evidence>
<dbReference type="InterPro" id="IPR028082">
    <property type="entry name" value="Peripla_BP_I"/>
</dbReference>